<comment type="caution">
    <text evidence="1">The sequence shown here is derived from an EMBL/GenBank/DDBJ whole genome shotgun (WGS) entry which is preliminary data.</text>
</comment>
<name>A0ACC0TSU4_9AGAM</name>
<dbReference type="Proteomes" id="UP001207468">
    <property type="component" value="Unassembled WGS sequence"/>
</dbReference>
<keyword evidence="2" id="KW-1185">Reference proteome</keyword>
<reference evidence="1" key="1">
    <citation type="submission" date="2021-03" db="EMBL/GenBank/DDBJ databases">
        <title>Evolutionary priming and transition to the ectomycorrhizal habit in an iconic lineage of mushroom-forming fungi: is preadaptation a requirement?</title>
        <authorList>
            <consortium name="DOE Joint Genome Institute"/>
            <person name="Looney B.P."/>
            <person name="Miyauchi S."/>
            <person name="Morin E."/>
            <person name="Drula E."/>
            <person name="Courty P.E."/>
            <person name="Chicoki N."/>
            <person name="Fauchery L."/>
            <person name="Kohler A."/>
            <person name="Kuo A."/>
            <person name="LaButti K."/>
            <person name="Pangilinan J."/>
            <person name="Lipzen A."/>
            <person name="Riley R."/>
            <person name="Andreopoulos W."/>
            <person name="He G."/>
            <person name="Johnson J."/>
            <person name="Barry K.W."/>
            <person name="Grigoriev I.V."/>
            <person name="Nagy L."/>
            <person name="Hibbett D."/>
            <person name="Henrissat B."/>
            <person name="Matheny P.B."/>
            <person name="Labbe J."/>
            <person name="Martin A.F."/>
        </authorList>
    </citation>
    <scope>NUCLEOTIDE SEQUENCE</scope>
    <source>
        <strain evidence="1">BPL698</strain>
    </source>
</reference>
<accession>A0ACC0TSU4</accession>
<organism evidence="1 2">
    <name type="scientific">Russula earlei</name>
    <dbReference type="NCBI Taxonomy" id="71964"/>
    <lineage>
        <taxon>Eukaryota</taxon>
        <taxon>Fungi</taxon>
        <taxon>Dikarya</taxon>
        <taxon>Basidiomycota</taxon>
        <taxon>Agaricomycotina</taxon>
        <taxon>Agaricomycetes</taxon>
        <taxon>Russulales</taxon>
        <taxon>Russulaceae</taxon>
        <taxon>Russula</taxon>
    </lineage>
</organism>
<dbReference type="EMBL" id="JAGFNK010000661">
    <property type="protein sequence ID" value="KAI9445657.1"/>
    <property type="molecule type" value="Genomic_DNA"/>
</dbReference>
<evidence type="ECO:0000313" key="1">
    <source>
        <dbReference type="EMBL" id="KAI9445657.1"/>
    </source>
</evidence>
<protein>
    <submittedName>
        <fullName evidence="1">Uncharacterized protein</fullName>
    </submittedName>
</protein>
<gene>
    <name evidence="1" type="ORF">F5148DRAFT_769468</name>
</gene>
<evidence type="ECO:0000313" key="2">
    <source>
        <dbReference type="Proteomes" id="UP001207468"/>
    </source>
</evidence>
<sequence>MWRHRRSRNFLFEGAASALEQRFADVVARTAIGEIPISNVPLNVTSSLKGINSFGNTARLEDLRIIGSGTVAGNQYINVDLTAVLHNPSNISLQTNDISLAVFYGDVKIGRAAINILNLVPGMNTIPTEFHFQPDHVNDTAVQRFLSEFTQSSDALALSIKGDPSSTPYASLVAALETISLTTSLTGLNVPPIITQINVYIPFSVIFDNLVFVDFDISNPLDTEIHVMFVQADARVNGETYAHFGQRFSNFAIPAKGTANSGKFGNVVLTNGTLRALAIIPSARLDVFCATTIMIGDDGYTIPWLRLTQPNVLTTYDLAGLSPDDLKRAFTNLMGKSPAAVDVARHIGSRDGSVSSVQATNARGRVASDRLPMRQTSVVRAD</sequence>
<proteinExistence type="predicted"/>